<dbReference type="GO" id="GO:0042790">
    <property type="term" value="P:nucleolar large rRNA transcription by RNA polymerase I"/>
    <property type="evidence" value="ECO:0007669"/>
    <property type="project" value="TreeGrafter"/>
</dbReference>
<dbReference type="GO" id="GO:0008270">
    <property type="term" value="F:zinc ion binding"/>
    <property type="evidence" value="ECO:0007669"/>
    <property type="project" value="UniProtKB-KW"/>
</dbReference>
<evidence type="ECO:0000256" key="3">
    <source>
        <dbReference type="ARBA" id="ARBA00022723"/>
    </source>
</evidence>
<comment type="caution">
    <text evidence="10">The sequence shown here is derived from an EMBL/GenBank/DDBJ whole genome shotgun (WGS) entry which is preliminary data.</text>
</comment>
<dbReference type="GO" id="GO:0070860">
    <property type="term" value="C:RNA polymerase I core factor complex"/>
    <property type="evidence" value="ECO:0007669"/>
    <property type="project" value="InterPro"/>
</dbReference>
<evidence type="ECO:0000256" key="5">
    <source>
        <dbReference type="ARBA" id="ARBA00022833"/>
    </source>
</evidence>
<name>A0AAN8Z2C1_9MAGN</name>
<dbReference type="PANTHER" id="PTHR31576">
    <property type="entry name" value="TATA BOX-BINDING PROTEIN-ASSOCIATED FACTOR RNA POLYMERASE I SUBUNIT B"/>
    <property type="match status" value="1"/>
</dbReference>
<accession>A0AAN8Z2C1</accession>
<evidence type="ECO:0000256" key="9">
    <source>
        <dbReference type="ARBA" id="ARBA00023242"/>
    </source>
</evidence>
<dbReference type="InterPro" id="IPR033599">
    <property type="entry name" value="TAF1B/Rrn7"/>
</dbReference>
<reference evidence="10 11" key="1">
    <citation type="submission" date="2023-12" db="EMBL/GenBank/DDBJ databases">
        <title>A high-quality genome assembly for Dillenia turbinata (Dilleniales).</title>
        <authorList>
            <person name="Chanderbali A."/>
        </authorList>
    </citation>
    <scope>NUCLEOTIDE SEQUENCE [LARGE SCALE GENOMIC DNA]</scope>
    <source>
        <strain evidence="10">LSX21</strain>
        <tissue evidence="10">Leaf</tissue>
    </source>
</reference>
<proteinExistence type="inferred from homology"/>
<dbReference type="EMBL" id="JBAMMX010000019">
    <property type="protein sequence ID" value="KAK6922021.1"/>
    <property type="molecule type" value="Genomic_DNA"/>
</dbReference>
<sequence length="452" mass="51308">MDHQMCQNCSNLGFDDGDDGFFYCRTCGSKADDIIDTAVADEDFVGDFGSNHGALYSAAHRRANVPIKAEPISQSHPSLFHSHLFQTLDTEDDDKKAKDRVFENDTVPFRGVKKEEFDDDGGDGIGPIGPSDFAGNMGGELSYDDYYNEVRIKYVLGMQMMVQMQCEALVEKFGVSPLVCGLVGSIWLRLVGVSRVFDEGWADEAIHESESQKEGEAGDFKPRAKFRAEPHNIHGERAVMIWFRSLRKYSEDLPSYLQYCKDVLFAGCEPSYDDREEEKLVEQLLDFYQNHKDERVECCGELGQKRLTISDDDSSEGSLRGQDSTPGSQAFAETLKDEAIKHLKCNMEESRFRYIPPRVKIKRCDYLHYVRKKDDGALNYVAHADYYILLRACATAAQVDIRIMHMGVLSFERRLGWIENRIDHCLNLKPPNLSCEYCSNTQEDATEDEDSI</sequence>
<dbReference type="Proteomes" id="UP001370490">
    <property type="component" value="Unassembled WGS sequence"/>
</dbReference>
<evidence type="ECO:0000313" key="11">
    <source>
        <dbReference type="Proteomes" id="UP001370490"/>
    </source>
</evidence>
<keyword evidence="5" id="KW-0862">Zinc</keyword>
<keyword evidence="11" id="KW-1185">Reference proteome</keyword>
<evidence type="ECO:0000256" key="4">
    <source>
        <dbReference type="ARBA" id="ARBA00022771"/>
    </source>
</evidence>
<keyword evidence="9" id="KW-0539">Nucleus</keyword>
<dbReference type="PANTHER" id="PTHR31576:SF2">
    <property type="entry name" value="TATA BOX-BINDING PROTEIN-ASSOCIATED FACTOR RNA POLYMERASE I SUBUNIT B"/>
    <property type="match status" value="1"/>
</dbReference>
<keyword evidence="4" id="KW-0863">Zinc-finger</keyword>
<evidence type="ECO:0000256" key="7">
    <source>
        <dbReference type="ARBA" id="ARBA00023125"/>
    </source>
</evidence>
<dbReference type="AlphaFoldDB" id="A0AAN8Z2C1"/>
<evidence type="ECO:0000256" key="8">
    <source>
        <dbReference type="ARBA" id="ARBA00023163"/>
    </source>
</evidence>
<dbReference type="GO" id="GO:0001164">
    <property type="term" value="F:RNA polymerase I core promoter sequence-specific DNA binding"/>
    <property type="evidence" value="ECO:0007669"/>
    <property type="project" value="InterPro"/>
</dbReference>
<evidence type="ECO:0000313" key="10">
    <source>
        <dbReference type="EMBL" id="KAK6922021.1"/>
    </source>
</evidence>
<comment type="similarity">
    <text evidence="2">Belongs to the RRN7/TAF1B family.</text>
</comment>
<protein>
    <recommendedName>
        <fullName evidence="12">TATA box-binding protein-associated factor RNA polymerase I subunit B</fullName>
    </recommendedName>
</protein>
<feature type="non-terminal residue" evidence="10">
    <location>
        <position position="452"/>
    </location>
</feature>
<comment type="subcellular location">
    <subcellularLocation>
        <location evidence="1">Nucleus</location>
        <location evidence="1">Nucleolus</location>
    </subcellularLocation>
</comment>
<evidence type="ECO:0000256" key="6">
    <source>
        <dbReference type="ARBA" id="ARBA00023015"/>
    </source>
</evidence>
<evidence type="ECO:0000256" key="2">
    <source>
        <dbReference type="ARBA" id="ARBA00006899"/>
    </source>
</evidence>
<organism evidence="10 11">
    <name type="scientific">Dillenia turbinata</name>
    <dbReference type="NCBI Taxonomy" id="194707"/>
    <lineage>
        <taxon>Eukaryota</taxon>
        <taxon>Viridiplantae</taxon>
        <taxon>Streptophyta</taxon>
        <taxon>Embryophyta</taxon>
        <taxon>Tracheophyta</taxon>
        <taxon>Spermatophyta</taxon>
        <taxon>Magnoliopsida</taxon>
        <taxon>eudicotyledons</taxon>
        <taxon>Gunneridae</taxon>
        <taxon>Pentapetalae</taxon>
        <taxon>Dilleniales</taxon>
        <taxon>Dilleniaceae</taxon>
        <taxon>Dillenia</taxon>
    </lineage>
</organism>
<keyword evidence="8" id="KW-0804">Transcription</keyword>
<keyword evidence="3" id="KW-0479">Metal-binding</keyword>
<keyword evidence="7" id="KW-0238">DNA-binding</keyword>
<keyword evidence="6" id="KW-0805">Transcription regulation</keyword>
<evidence type="ECO:0000256" key="1">
    <source>
        <dbReference type="ARBA" id="ARBA00004604"/>
    </source>
</evidence>
<evidence type="ECO:0008006" key="12">
    <source>
        <dbReference type="Google" id="ProtNLM"/>
    </source>
</evidence>
<gene>
    <name evidence="10" type="ORF">RJ641_012528</name>
</gene>